<dbReference type="Proteomes" id="UP001195483">
    <property type="component" value="Unassembled WGS sequence"/>
</dbReference>
<proteinExistence type="predicted"/>
<evidence type="ECO:0000313" key="2">
    <source>
        <dbReference type="Proteomes" id="UP001195483"/>
    </source>
</evidence>
<comment type="caution">
    <text evidence="1">The sequence shown here is derived from an EMBL/GenBank/DDBJ whole genome shotgun (WGS) entry which is preliminary data.</text>
</comment>
<organism evidence="1 2">
    <name type="scientific">Potamilus streckersoni</name>
    <dbReference type="NCBI Taxonomy" id="2493646"/>
    <lineage>
        <taxon>Eukaryota</taxon>
        <taxon>Metazoa</taxon>
        <taxon>Spiralia</taxon>
        <taxon>Lophotrochozoa</taxon>
        <taxon>Mollusca</taxon>
        <taxon>Bivalvia</taxon>
        <taxon>Autobranchia</taxon>
        <taxon>Heteroconchia</taxon>
        <taxon>Palaeoheterodonta</taxon>
        <taxon>Unionida</taxon>
        <taxon>Unionoidea</taxon>
        <taxon>Unionidae</taxon>
        <taxon>Ambleminae</taxon>
        <taxon>Lampsilini</taxon>
        <taxon>Potamilus</taxon>
    </lineage>
</organism>
<protein>
    <submittedName>
        <fullName evidence="1">Uncharacterized protein</fullName>
    </submittedName>
</protein>
<name>A0AAE0RM24_9BIVA</name>
<reference evidence="1" key="1">
    <citation type="journal article" date="2021" name="Genome Biol. Evol.">
        <title>A High-Quality Reference Genome for a Parasitic Bivalve with Doubly Uniparental Inheritance (Bivalvia: Unionida).</title>
        <authorList>
            <person name="Smith C.H."/>
        </authorList>
    </citation>
    <scope>NUCLEOTIDE SEQUENCE</scope>
    <source>
        <strain evidence="1">CHS0354</strain>
    </source>
</reference>
<accession>A0AAE0RM24</accession>
<dbReference type="EMBL" id="JAEAOA010000369">
    <property type="protein sequence ID" value="KAK3576041.1"/>
    <property type="molecule type" value="Genomic_DNA"/>
</dbReference>
<reference evidence="1" key="3">
    <citation type="submission" date="2023-05" db="EMBL/GenBank/DDBJ databases">
        <authorList>
            <person name="Smith C.H."/>
        </authorList>
    </citation>
    <scope>NUCLEOTIDE SEQUENCE</scope>
    <source>
        <strain evidence="1">CHS0354</strain>
        <tissue evidence="1">Mantle</tissue>
    </source>
</reference>
<evidence type="ECO:0000313" key="1">
    <source>
        <dbReference type="EMBL" id="KAK3576041.1"/>
    </source>
</evidence>
<reference evidence="1" key="2">
    <citation type="journal article" date="2021" name="Genome Biol. Evol.">
        <title>Developing a high-quality reference genome for a parasitic bivalve with doubly uniparental inheritance (Bivalvia: Unionida).</title>
        <authorList>
            <person name="Smith C.H."/>
        </authorList>
    </citation>
    <scope>NUCLEOTIDE SEQUENCE</scope>
    <source>
        <strain evidence="1">CHS0354</strain>
        <tissue evidence="1">Mantle</tissue>
    </source>
</reference>
<dbReference type="AlphaFoldDB" id="A0AAE0RM24"/>
<gene>
    <name evidence="1" type="ORF">CHS0354_005197</name>
</gene>
<sequence length="65" mass="7479">MESLRFITSICDGETSGETEKIILVESMFNSTPAVRSSHQRAIFSRRNYFSHILDRHTIKDCCGR</sequence>
<keyword evidence="2" id="KW-1185">Reference proteome</keyword>